<protein>
    <submittedName>
        <fullName evidence="2">Uncharacterized protein</fullName>
    </submittedName>
</protein>
<accession>A0A271LYS4</accession>
<reference evidence="2 3" key="1">
    <citation type="submission" date="2017-08" db="EMBL/GenBank/DDBJ databases">
        <title>Mesorhizobium wenxinae sp. nov., a novel rhizobial species isolated from root nodules of chickpea (Cicer arietinum L.).</title>
        <authorList>
            <person name="Zhang J."/>
        </authorList>
    </citation>
    <scope>NUCLEOTIDE SEQUENCE [LARGE SCALE GENOMIC DNA]</scope>
    <source>
        <strain evidence="2 3">SDW018</strain>
    </source>
</reference>
<sequence>MSHRTKKAGANCAGNSGRNRPFGIGPVGRVKKLAEDYGAELMYSHDMENFKTYRTGTQFYG</sequence>
<proteinExistence type="predicted"/>
<organism evidence="2 3">
    <name type="scientific">Mesorhizobium temperatum</name>
    <dbReference type="NCBI Taxonomy" id="241416"/>
    <lineage>
        <taxon>Bacteria</taxon>
        <taxon>Pseudomonadati</taxon>
        <taxon>Pseudomonadota</taxon>
        <taxon>Alphaproteobacteria</taxon>
        <taxon>Hyphomicrobiales</taxon>
        <taxon>Phyllobacteriaceae</taxon>
        <taxon>Mesorhizobium</taxon>
    </lineage>
</organism>
<evidence type="ECO:0000313" key="2">
    <source>
        <dbReference type="EMBL" id="PAQ12375.1"/>
    </source>
</evidence>
<comment type="caution">
    <text evidence="2">The sequence shown here is derived from an EMBL/GenBank/DDBJ whole genome shotgun (WGS) entry which is preliminary data.</text>
</comment>
<dbReference type="Gene3D" id="3.60.15.10">
    <property type="entry name" value="Ribonuclease Z/Hydroxyacylglutathione hydrolase-like"/>
    <property type="match status" value="1"/>
</dbReference>
<evidence type="ECO:0000256" key="1">
    <source>
        <dbReference type="SAM" id="MobiDB-lite"/>
    </source>
</evidence>
<feature type="region of interest" description="Disordered" evidence="1">
    <location>
        <begin position="1"/>
        <end position="25"/>
    </location>
</feature>
<keyword evidence="3" id="KW-1185">Reference proteome</keyword>
<evidence type="ECO:0000313" key="3">
    <source>
        <dbReference type="Proteomes" id="UP000216442"/>
    </source>
</evidence>
<dbReference type="AlphaFoldDB" id="A0A271LYS4"/>
<dbReference type="EMBL" id="NPKJ01000004">
    <property type="protein sequence ID" value="PAQ12375.1"/>
    <property type="molecule type" value="Genomic_DNA"/>
</dbReference>
<dbReference type="InterPro" id="IPR036866">
    <property type="entry name" value="RibonucZ/Hydroxyglut_hydro"/>
</dbReference>
<dbReference type="Proteomes" id="UP000216442">
    <property type="component" value="Unassembled WGS sequence"/>
</dbReference>
<gene>
    <name evidence="2" type="ORF">CIT26_00790</name>
</gene>
<name>A0A271LYS4_9HYPH</name>